<comment type="cofactor">
    <cofactor evidence="1">
        <name>Mn(2+)</name>
        <dbReference type="ChEBI" id="CHEBI:29035"/>
    </cofactor>
</comment>
<keyword evidence="12" id="KW-0234">DNA repair</keyword>
<feature type="region of interest" description="Disordered" evidence="16">
    <location>
        <begin position="404"/>
        <end position="437"/>
    </location>
</feature>
<dbReference type="InterPro" id="IPR001357">
    <property type="entry name" value="BRCT_dom"/>
</dbReference>
<sequence length="977" mass="107359">MLSDVELFFAEQEAIMNRPSESVADYLERRQRSRTSTSYTFNPETIAIGSLDNVISVLRGHRDARPASPPQPGSKGLNASLSSVVITAQPPASIPSGENPPERKRKVDDTGSTLDRRQRKKSKGIDKQPTPTAASAAMALPSETTVGADVHTDKHEGRLAELSLPATLAGIEDDARARRGACKGPAGKSELQTASASSSDVQRGGQKRLGGVRELTAGTGRRHDAPGDCSNITTPPSTAPDPVVPVSKGASGRGKAAARPREPAKRATAGRSSTAAKKTKGQKQKEPKYTLSEYAKMLQAQATAQPQQGGKRKVPQFLKGRRIYFYGGDFNFVGQSTRNKMQLIVKHGGELVPEYDPDRITHIVCGDSIAKGSLLSAIKVKQPSDIPDHIATVLWDWVVSGHGRRPVKRTSQQGERGEGSEGITCQSTGTPTDEDEYEYPMNSEFLHAAFPERFYDGKEPRAKRARTKSESGQMKTGPASEAQTRDGGSTSNVAAEQSSDEFSHISDFTQDKISPGDGAKICPNAGLPSPPSSPGYPRPDPLQPLERDVSALAAGASAAVGNSAGPSKTTFVVGSCDDPLAEFYEQARAERDAEWYGKDESDDESVTSEGNGGRAAGSSKGGKGKGFVCDDKHARARRGACPNQDVIAKLARLRDIYTVKIGHTDKWRVFALKKAITTLRKHPTRIRTMKEAEDLPGIGKRTAEKIMEVIETGDLRRIAHELTEDFEVVEMLSVIYNVGPTIACRWYQNGVRTLEDVLARKGDIKVSRAQEIAVRYYDDIRTRIPRAEVQEIYDMIQAEALRIDPKLFVRVMGSFRRGKADCGDIDVLITRPTTDGKTHRGVLRRLLSELRKKGIITEDLSLPRNFEDLELCYRGLCRRDPQSRRRRIDFLTIPWKSRGGALLYYTGDDIFNRSMRLKANRMGYSLNQRGLHADVIRDPQDRRKKLSEGKLIASESEEEIFRILGVPWQEPHERIRN</sequence>
<dbReference type="Pfam" id="PF14792">
    <property type="entry name" value="DNA_pol_B_palm"/>
    <property type="match status" value="1"/>
</dbReference>
<comment type="similarity">
    <text evidence="2">Belongs to the DNA polymerase type-X family.</text>
</comment>
<dbReference type="PANTHER" id="PTHR11276">
    <property type="entry name" value="DNA POLYMERASE TYPE-X FAMILY MEMBER"/>
    <property type="match status" value="1"/>
</dbReference>
<protein>
    <recommendedName>
        <fullName evidence="4">DNA polymerase lambda</fullName>
        <ecNumber evidence="3">2.7.7.7</ecNumber>
    </recommendedName>
</protein>
<dbReference type="InterPro" id="IPR002008">
    <property type="entry name" value="DNA_pol_X_beta-like"/>
</dbReference>
<dbReference type="GO" id="GO:0006260">
    <property type="term" value="P:DNA replication"/>
    <property type="evidence" value="ECO:0007669"/>
    <property type="project" value="UniProtKB-KW"/>
</dbReference>
<feature type="region of interest" description="Disordered" evidence="16">
    <location>
        <begin position="179"/>
        <end position="286"/>
    </location>
</feature>
<organism evidence="18 19">
    <name type="scientific">Polyporus arcularius HHB13444</name>
    <dbReference type="NCBI Taxonomy" id="1314778"/>
    <lineage>
        <taxon>Eukaryota</taxon>
        <taxon>Fungi</taxon>
        <taxon>Dikarya</taxon>
        <taxon>Basidiomycota</taxon>
        <taxon>Agaricomycotina</taxon>
        <taxon>Agaricomycetes</taxon>
        <taxon>Polyporales</taxon>
        <taxon>Polyporaceae</taxon>
        <taxon>Polyporus</taxon>
    </lineage>
</organism>
<evidence type="ECO:0000256" key="6">
    <source>
        <dbReference type="ARBA" id="ARBA00022679"/>
    </source>
</evidence>
<keyword evidence="11" id="KW-0238">DNA-binding</keyword>
<dbReference type="Gene3D" id="1.10.150.110">
    <property type="entry name" value="DNA polymerase beta, N-terminal domain-like"/>
    <property type="match status" value="1"/>
</dbReference>
<evidence type="ECO:0000259" key="17">
    <source>
        <dbReference type="PROSITE" id="PS50172"/>
    </source>
</evidence>
<dbReference type="SUPFAM" id="SSF81301">
    <property type="entry name" value="Nucleotidyltransferase"/>
    <property type="match status" value="1"/>
</dbReference>
<comment type="catalytic activity">
    <reaction evidence="14">
        <text>DNA(n) + a 2'-deoxyribonucleoside 5'-triphosphate = DNA(n+1) + diphosphate</text>
        <dbReference type="Rhea" id="RHEA:22508"/>
        <dbReference type="Rhea" id="RHEA-COMP:17339"/>
        <dbReference type="Rhea" id="RHEA-COMP:17340"/>
        <dbReference type="ChEBI" id="CHEBI:33019"/>
        <dbReference type="ChEBI" id="CHEBI:61560"/>
        <dbReference type="ChEBI" id="CHEBI:173112"/>
        <dbReference type="EC" id="2.7.7.7"/>
    </reaction>
</comment>
<dbReference type="Proteomes" id="UP000308197">
    <property type="component" value="Unassembled WGS sequence"/>
</dbReference>
<dbReference type="InterPro" id="IPR027421">
    <property type="entry name" value="DNA_pol_lamdba_lyase_dom_sf"/>
</dbReference>
<evidence type="ECO:0000313" key="18">
    <source>
        <dbReference type="EMBL" id="TFK88252.1"/>
    </source>
</evidence>
<feature type="compositionally biased region" description="Polar residues" evidence="16">
    <location>
        <begin position="190"/>
        <end position="201"/>
    </location>
</feature>
<evidence type="ECO:0000256" key="4">
    <source>
        <dbReference type="ARBA" id="ARBA00016513"/>
    </source>
</evidence>
<evidence type="ECO:0000256" key="3">
    <source>
        <dbReference type="ARBA" id="ARBA00012417"/>
    </source>
</evidence>
<feature type="compositionally biased region" description="Basic and acidic residues" evidence="16">
    <location>
        <begin position="100"/>
        <end position="109"/>
    </location>
</feature>
<dbReference type="InterPro" id="IPR002054">
    <property type="entry name" value="DNA-dir_DNA_pol_X"/>
</dbReference>
<accession>A0A5C3PG94</accession>
<keyword evidence="8" id="KW-0235">DNA replication</keyword>
<evidence type="ECO:0000256" key="12">
    <source>
        <dbReference type="ARBA" id="ARBA00023204"/>
    </source>
</evidence>
<evidence type="ECO:0000256" key="16">
    <source>
        <dbReference type="SAM" id="MobiDB-lite"/>
    </source>
</evidence>
<feature type="domain" description="BRCT" evidence="17">
    <location>
        <begin position="313"/>
        <end position="400"/>
    </location>
</feature>
<dbReference type="Gene3D" id="3.30.210.10">
    <property type="entry name" value="DNA polymerase, thumb domain"/>
    <property type="match status" value="1"/>
</dbReference>
<proteinExistence type="inferred from homology"/>
<dbReference type="Pfam" id="PF14791">
    <property type="entry name" value="DNA_pol_B_thumb"/>
    <property type="match status" value="1"/>
</dbReference>
<evidence type="ECO:0000256" key="11">
    <source>
        <dbReference type="ARBA" id="ARBA00023125"/>
    </source>
</evidence>
<feature type="compositionally biased region" description="Pro residues" evidence="16">
    <location>
        <begin position="528"/>
        <end position="542"/>
    </location>
</feature>
<dbReference type="GO" id="GO:0006303">
    <property type="term" value="P:double-strand break repair via nonhomologous end joining"/>
    <property type="evidence" value="ECO:0007669"/>
    <property type="project" value="TreeGrafter"/>
</dbReference>
<dbReference type="InterPro" id="IPR043519">
    <property type="entry name" value="NT_sf"/>
</dbReference>
<evidence type="ECO:0000313" key="19">
    <source>
        <dbReference type="Proteomes" id="UP000308197"/>
    </source>
</evidence>
<dbReference type="GO" id="GO:0003677">
    <property type="term" value="F:DNA binding"/>
    <property type="evidence" value="ECO:0007669"/>
    <property type="project" value="UniProtKB-KW"/>
</dbReference>
<dbReference type="GO" id="GO:0016829">
    <property type="term" value="F:lyase activity"/>
    <property type="evidence" value="ECO:0007669"/>
    <property type="project" value="UniProtKB-KW"/>
</dbReference>
<feature type="region of interest" description="Disordered" evidence="16">
    <location>
        <begin position="90"/>
        <end position="142"/>
    </location>
</feature>
<keyword evidence="5" id="KW-0237">DNA synthesis</keyword>
<dbReference type="GO" id="GO:0005634">
    <property type="term" value="C:nucleus"/>
    <property type="evidence" value="ECO:0007669"/>
    <property type="project" value="TreeGrafter"/>
</dbReference>
<dbReference type="InterPro" id="IPR022312">
    <property type="entry name" value="DNA_pol_X"/>
</dbReference>
<dbReference type="InterPro" id="IPR018944">
    <property type="entry name" value="DNA_pol_lambd_fingers_domain"/>
</dbReference>
<dbReference type="InterPro" id="IPR029398">
    <property type="entry name" value="PolB_thumb"/>
</dbReference>
<keyword evidence="6" id="KW-0808">Transferase</keyword>
<dbReference type="EC" id="2.7.7.7" evidence="3"/>
<dbReference type="InterPro" id="IPR028207">
    <property type="entry name" value="DNA_pol_B_palm_palm"/>
</dbReference>
<gene>
    <name evidence="18" type="ORF">K466DRAFT_598800</name>
</gene>
<name>A0A5C3PG94_9APHY</name>
<reference evidence="18 19" key="1">
    <citation type="journal article" date="2019" name="Nat. Ecol. Evol.">
        <title>Megaphylogeny resolves global patterns of mushroom evolution.</title>
        <authorList>
            <person name="Varga T."/>
            <person name="Krizsan K."/>
            <person name="Foldi C."/>
            <person name="Dima B."/>
            <person name="Sanchez-Garcia M."/>
            <person name="Sanchez-Ramirez S."/>
            <person name="Szollosi G.J."/>
            <person name="Szarkandi J.G."/>
            <person name="Papp V."/>
            <person name="Albert L."/>
            <person name="Andreopoulos W."/>
            <person name="Angelini C."/>
            <person name="Antonin V."/>
            <person name="Barry K.W."/>
            <person name="Bougher N.L."/>
            <person name="Buchanan P."/>
            <person name="Buyck B."/>
            <person name="Bense V."/>
            <person name="Catcheside P."/>
            <person name="Chovatia M."/>
            <person name="Cooper J."/>
            <person name="Damon W."/>
            <person name="Desjardin D."/>
            <person name="Finy P."/>
            <person name="Geml J."/>
            <person name="Haridas S."/>
            <person name="Hughes K."/>
            <person name="Justo A."/>
            <person name="Karasinski D."/>
            <person name="Kautmanova I."/>
            <person name="Kiss B."/>
            <person name="Kocsube S."/>
            <person name="Kotiranta H."/>
            <person name="LaButti K.M."/>
            <person name="Lechner B.E."/>
            <person name="Liimatainen K."/>
            <person name="Lipzen A."/>
            <person name="Lukacs Z."/>
            <person name="Mihaltcheva S."/>
            <person name="Morgado L.N."/>
            <person name="Niskanen T."/>
            <person name="Noordeloos M.E."/>
            <person name="Ohm R.A."/>
            <person name="Ortiz-Santana B."/>
            <person name="Ovrebo C."/>
            <person name="Racz N."/>
            <person name="Riley R."/>
            <person name="Savchenko A."/>
            <person name="Shiryaev A."/>
            <person name="Soop K."/>
            <person name="Spirin V."/>
            <person name="Szebenyi C."/>
            <person name="Tomsovsky M."/>
            <person name="Tulloss R.E."/>
            <person name="Uehling J."/>
            <person name="Grigoriev I.V."/>
            <person name="Vagvolgyi C."/>
            <person name="Papp T."/>
            <person name="Martin F.M."/>
            <person name="Miettinen O."/>
            <person name="Hibbett D.S."/>
            <person name="Nagy L.G."/>
        </authorList>
    </citation>
    <scope>NUCLEOTIDE SEQUENCE [LARGE SCALE GENOMIC DNA]</scope>
    <source>
        <strain evidence="18 19">HHB13444</strain>
    </source>
</reference>
<evidence type="ECO:0000256" key="15">
    <source>
        <dbReference type="PIRSR" id="PIRSR622312-50"/>
    </source>
</evidence>
<evidence type="ECO:0000256" key="14">
    <source>
        <dbReference type="ARBA" id="ARBA00049244"/>
    </source>
</evidence>
<dbReference type="InterPro" id="IPR019843">
    <property type="entry name" value="DNA_pol-X_BS"/>
</dbReference>
<dbReference type="GO" id="GO:0003887">
    <property type="term" value="F:DNA-directed DNA polymerase activity"/>
    <property type="evidence" value="ECO:0007669"/>
    <property type="project" value="UniProtKB-KW"/>
</dbReference>
<dbReference type="InterPro" id="IPR036420">
    <property type="entry name" value="BRCT_dom_sf"/>
</dbReference>
<feature type="compositionally biased region" description="Basic and acidic residues" evidence="16">
    <location>
        <begin position="453"/>
        <end position="462"/>
    </location>
</feature>
<feature type="compositionally biased region" description="Gly residues" evidence="16">
    <location>
        <begin position="610"/>
        <end position="625"/>
    </location>
</feature>
<evidence type="ECO:0000256" key="9">
    <source>
        <dbReference type="ARBA" id="ARBA00022763"/>
    </source>
</evidence>
<dbReference type="PANTHER" id="PTHR11276:SF28">
    <property type="entry name" value="DNA POLYMERASE LAMBDA"/>
    <property type="match status" value="1"/>
</dbReference>
<keyword evidence="9" id="KW-0227">DNA damage</keyword>
<dbReference type="SUPFAM" id="SSF47802">
    <property type="entry name" value="DNA polymerase beta, N-terminal domain-like"/>
    <property type="match status" value="1"/>
</dbReference>
<dbReference type="InParanoid" id="A0A5C3PG94"/>
<dbReference type="InterPro" id="IPR037160">
    <property type="entry name" value="DNA_Pol_thumb_sf"/>
</dbReference>
<keyword evidence="10" id="KW-0239">DNA-directed DNA polymerase</keyword>
<dbReference type="Gene3D" id="3.40.50.10190">
    <property type="entry name" value="BRCT domain"/>
    <property type="match status" value="1"/>
</dbReference>
<feature type="region of interest" description="Disordered" evidence="16">
    <location>
        <begin position="451"/>
        <end position="544"/>
    </location>
</feature>
<feature type="compositionally biased region" description="Polar residues" evidence="16">
    <location>
        <begin position="486"/>
        <end position="497"/>
    </location>
</feature>
<dbReference type="PROSITE" id="PS50172">
    <property type="entry name" value="BRCT"/>
    <property type="match status" value="1"/>
</dbReference>
<feature type="active site" description="Nucleophile; Schiff-base intermediate with DNA; for 5'-dRP lyase activity" evidence="15">
    <location>
        <position position="705"/>
    </location>
</feature>
<dbReference type="Gene3D" id="3.30.460.10">
    <property type="entry name" value="Beta Polymerase, domain 2"/>
    <property type="match status" value="1"/>
</dbReference>
<dbReference type="CDD" id="cd00141">
    <property type="entry name" value="NT_POLXc"/>
    <property type="match status" value="1"/>
</dbReference>
<evidence type="ECO:0000256" key="5">
    <source>
        <dbReference type="ARBA" id="ARBA00022634"/>
    </source>
</evidence>
<evidence type="ECO:0000256" key="2">
    <source>
        <dbReference type="ARBA" id="ARBA00008323"/>
    </source>
</evidence>
<dbReference type="EMBL" id="ML211120">
    <property type="protein sequence ID" value="TFK88252.1"/>
    <property type="molecule type" value="Genomic_DNA"/>
</dbReference>
<evidence type="ECO:0000256" key="8">
    <source>
        <dbReference type="ARBA" id="ARBA00022705"/>
    </source>
</evidence>
<dbReference type="PROSITE" id="PS00522">
    <property type="entry name" value="DNA_POLYMERASE_X"/>
    <property type="match status" value="1"/>
</dbReference>
<dbReference type="Gene3D" id="1.10.150.20">
    <property type="entry name" value="5' to 3' exonuclease, C-terminal subdomain"/>
    <property type="match status" value="1"/>
</dbReference>
<dbReference type="PRINTS" id="PR00870">
    <property type="entry name" value="DNAPOLXBETA"/>
</dbReference>
<evidence type="ECO:0000256" key="10">
    <source>
        <dbReference type="ARBA" id="ARBA00022932"/>
    </source>
</evidence>
<keyword evidence="19" id="KW-1185">Reference proteome</keyword>
<dbReference type="SMART" id="SM00483">
    <property type="entry name" value="POLXc"/>
    <property type="match status" value="1"/>
</dbReference>
<dbReference type="AlphaFoldDB" id="A0A5C3PG94"/>
<dbReference type="InterPro" id="IPR010996">
    <property type="entry name" value="HHH_MUS81"/>
</dbReference>
<dbReference type="PRINTS" id="PR00869">
    <property type="entry name" value="DNAPOLX"/>
</dbReference>
<dbReference type="SUPFAM" id="SSF81585">
    <property type="entry name" value="PsbU/PolX domain-like"/>
    <property type="match status" value="1"/>
</dbReference>
<dbReference type="FunFam" id="1.10.150.110:FF:000005">
    <property type="entry name" value="DNA polymerase POL4"/>
    <property type="match status" value="1"/>
</dbReference>
<keyword evidence="7" id="KW-0548">Nucleotidyltransferase</keyword>
<dbReference type="STRING" id="1314778.A0A5C3PG94"/>
<evidence type="ECO:0000256" key="13">
    <source>
        <dbReference type="ARBA" id="ARBA00023239"/>
    </source>
</evidence>
<dbReference type="SUPFAM" id="SSF52113">
    <property type="entry name" value="BRCT domain"/>
    <property type="match status" value="1"/>
</dbReference>
<evidence type="ECO:0000256" key="7">
    <source>
        <dbReference type="ARBA" id="ARBA00022695"/>
    </source>
</evidence>
<dbReference type="Pfam" id="PF10391">
    <property type="entry name" value="DNA_pol_lambd_f"/>
    <property type="match status" value="1"/>
</dbReference>
<keyword evidence="13" id="KW-0456">Lyase</keyword>
<evidence type="ECO:0000256" key="1">
    <source>
        <dbReference type="ARBA" id="ARBA00001936"/>
    </source>
</evidence>
<feature type="region of interest" description="Disordered" evidence="16">
    <location>
        <begin position="591"/>
        <end position="625"/>
    </location>
</feature>
<feature type="compositionally biased region" description="Low complexity" evidence="16">
    <location>
        <begin position="247"/>
        <end position="257"/>
    </location>
</feature>
<feature type="compositionally biased region" description="Low complexity" evidence="16">
    <location>
        <begin position="266"/>
        <end position="276"/>
    </location>
</feature>
<dbReference type="Pfam" id="PF14716">
    <property type="entry name" value="HHH_8"/>
    <property type="match status" value="1"/>
</dbReference>